<gene>
    <name evidence="2" type="ORF">AWC04_06315</name>
</gene>
<dbReference type="Pfam" id="PF11292">
    <property type="entry name" value="DUF3093"/>
    <property type="match status" value="1"/>
</dbReference>
<organism evidence="2 3">
    <name type="scientific">Mycolicibacterium fallax</name>
    <name type="common">Mycobacterium fallax</name>
    <dbReference type="NCBI Taxonomy" id="1793"/>
    <lineage>
        <taxon>Bacteria</taxon>
        <taxon>Bacillati</taxon>
        <taxon>Actinomycetota</taxon>
        <taxon>Actinomycetes</taxon>
        <taxon>Mycobacteriales</taxon>
        <taxon>Mycobacteriaceae</taxon>
        <taxon>Mycolicibacterium</taxon>
    </lineage>
</organism>
<evidence type="ECO:0000313" key="2">
    <source>
        <dbReference type="EMBL" id="ORV05475.1"/>
    </source>
</evidence>
<name>A0A1X1RGR6_MYCFA</name>
<evidence type="ECO:0000256" key="1">
    <source>
        <dbReference type="SAM" id="Phobius"/>
    </source>
</evidence>
<sequence length="162" mass="17947">MPDSLITTPTVRYRERQWVPLWWWLPGMALAAAMAITVNRALHNAPDWVGFAILVPAAVVTLLWLGRHVVSVVSTDGVIELWVDDAHLPNTVIERSAVVPTSAKTAALGRQLDPAAFVHHRGWIGPMTLLVLDDPDDPTPYWLISTRHPDRMLAALRDEAPA</sequence>
<dbReference type="AlphaFoldDB" id="A0A1X1RGR6"/>
<dbReference type="InterPro" id="IPR021443">
    <property type="entry name" value="DUF3093"/>
</dbReference>
<keyword evidence="1" id="KW-1133">Transmembrane helix</keyword>
<reference evidence="2 3" key="1">
    <citation type="submission" date="2016-01" db="EMBL/GenBank/DDBJ databases">
        <title>The new phylogeny of the genus Mycobacterium.</title>
        <authorList>
            <person name="Tarcisio F."/>
            <person name="Conor M."/>
            <person name="Antonella G."/>
            <person name="Elisabetta G."/>
            <person name="Giulia F.S."/>
            <person name="Sara T."/>
            <person name="Anna F."/>
            <person name="Clotilde B."/>
            <person name="Roberto B."/>
            <person name="Veronica D.S."/>
            <person name="Fabio R."/>
            <person name="Monica P."/>
            <person name="Olivier J."/>
            <person name="Enrico T."/>
            <person name="Nicola S."/>
        </authorList>
    </citation>
    <scope>NUCLEOTIDE SEQUENCE [LARGE SCALE GENOMIC DNA]</scope>
    <source>
        <strain evidence="2 3">DSM 44179</strain>
    </source>
</reference>
<dbReference type="OrthoDB" id="3217020at2"/>
<dbReference type="STRING" id="1793.AWC04_06315"/>
<dbReference type="Proteomes" id="UP000193484">
    <property type="component" value="Unassembled WGS sequence"/>
</dbReference>
<keyword evidence="3" id="KW-1185">Reference proteome</keyword>
<dbReference type="RefSeq" id="WP_085094257.1">
    <property type="nucleotide sequence ID" value="NZ_AP022603.1"/>
</dbReference>
<dbReference type="EMBL" id="LQOJ01000024">
    <property type="protein sequence ID" value="ORV05475.1"/>
    <property type="molecule type" value="Genomic_DNA"/>
</dbReference>
<accession>A0A1X1RGR6</accession>
<keyword evidence="1" id="KW-0812">Transmembrane</keyword>
<comment type="caution">
    <text evidence="2">The sequence shown here is derived from an EMBL/GenBank/DDBJ whole genome shotgun (WGS) entry which is preliminary data.</text>
</comment>
<protein>
    <recommendedName>
        <fullName evidence="4">DUF3093 domain-containing protein</fullName>
    </recommendedName>
</protein>
<keyword evidence="1" id="KW-0472">Membrane</keyword>
<evidence type="ECO:0000313" key="3">
    <source>
        <dbReference type="Proteomes" id="UP000193484"/>
    </source>
</evidence>
<evidence type="ECO:0008006" key="4">
    <source>
        <dbReference type="Google" id="ProtNLM"/>
    </source>
</evidence>
<proteinExistence type="predicted"/>
<feature type="transmembrane region" description="Helical" evidence="1">
    <location>
        <begin position="48"/>
        <end position="65"/>
    </location>
</feature>
<feature type="transmembrane region" description="Helical" evidence="1">
    <location>
        <begin position="21"/>
        <end position="42"/>
    </location>
</feature>